<reference evidence="2" key="1">
    <citation type="journal article" date="2015" name="Nature">
        <title>Complex archaea that bridge the gap between prokaryotes and eukaryotes.</title>
        <authorList>
            <person name="Spang A."/>
            <person name="Saw J.H."/>
            <person name="Jorgensen S.L."/>
            <person name="Zaremba-Niedzwiedzka K."/>
            <person name="Martijn J."/>
            <person name="Lind A.E."/>
            <person name="van Eijk R."/>
            <person name="Schleper C."/>
            <person name="Guy L."/>
            <person name="Ettema T.J."/>
        </authorList>
    </citation>
    <scope>NUCLEOTIDE SEQUENCE</scope>
</reference>
<gene>
    <name evidence="2" type="ORF">LCGC14_2698720</name>
</gene>
<accession>A0A0F8ZGD6</accession>
<sequence>IELEEIERIDDANKIGEVCYADTGPPNSVIILKILHRPDDLRIGQPLVIETDKYLYYSLIFRLYHASNDLAQKFANTPFTGLIPPTQIEGVRGSEFYGLADLSCLRVLPNKSQNQLEYQEVMRGFDTIPPIFSKGREVTKDEINLIYRKSEFSDAFGTLRGFEYEVPIDFKSLVEKPYGLFGRTGIGKSILNKILCLFILKHQVSQLLLFDMQGEYGLVSRADGTKGLAYYFFEKIQIYRLSEIDQKDKTVDGAEQFFIYKDNINSGDIIASAQSLNEPSINTLIQIENLLRVKEIKFDNLFDAIKNIEPESYNINKLSLNALRNRIIRFERYEFLRNRSDAKRKDSIEHMFAKLQEGKSIVVDFGRYGINTHLYLFIANMITRRLYEMYSQKEDDSNLPPLVVVVEEAHKFLKPGVIHHTIFDRIARETRKFQLT</sequence>
<dbReference type="Pfam" id="PF01935">
    <property type="entry name" value="DUF87"/>
    <property type="match status" value="1"/>
</dbReference>
<feature type="non-terminal residue" evidence="2">
    <location>
        <position position="436"/>
    </location>
</feature>
<organism evidence="2">
    <name type="scientific">marine sediment metagenome</name>
    <dbReference type="NCBI Taxonomy" id="412755"/>
    <lineage>
        <taxon>unclassified sequences</taxon>
        <taxon>metagenomes</taxon>
        <taxon>ecological metagenomes</taxon>
    </lineage>
</organism>
<evidence type="ECO:0000313" key="2">
    <source>
        <dbReference type="EMBL" id="KKK92857.1"/>
    </source>
</evidence>
<dbReference type="Gene3D" id="3.40.50.300">
    <property type="entry name" value="P-loop containing nucleotide triphosphate hydrolases"/>
    <property type="match status" value="2"/>
</dbReference>
<dbReference type="SUPFAM" id="SSF52540">
    <property type="entry name" value="P-loop containing nucleoside triphosphate hydrolases"/>
    <property type="match status" value="1"/>
</dbReference>
<feature type="domain" description="Helicase HerA central" evidence="1">
    <location>
        <begin position="157"/>
        <end position="385"/>
    </location>
</feature>
<protein>
    <recommendedName>
        <fullName evidence="1">Helicase HerA central domain-containing protein</fullName>
    </recommendedName>
</protein>
<dbReference type="EMBL" id="LAZR01048027">
    <property type="protein sequence ID" value="KKK92857.1"/>
    <property type="molecule type" value="Genomic_DNA"/>
</dbReference>
<dbReference type="AlphaFoldDB" id="A0A0F8ZGD6"/>
<dbReference type="PANTHER" id="PTHR42957">
    <property type="entry name" value="HELICASE MJ1565-RELATED"/>
    <property type="match status" value="1"/>
</dbReference>
<dbReference type="InterPro" id="IPR008571">
    <property type="entry name" value="HerA-like"/>
</dbReference>
<dbReference type="PANTHER" id="PTHR42957:SF1">
    <property type="entry name" value="HELICASE MJ1565-RELATED"/>
    <property type="match status" value="1"/>
</dbReference>
<feature type="non-terminal residue" evidence="2">
    <location>
        <position position="1"/>
    </location>
</feature>
<dbReference type="InterPro" id="IPR027417">
    <property type="entry name" value="P-loop_NTPase"/>
</dbReference>
<name>A0A0F8ZGD6_9ZZZZ</name>
<proteinExistence type="predicted"/>
<comment type="caution">
    <text evidence="2">The sequence shown here is derived from an EMBL/GenBank/DDBJ whole genome shotgun (WGS) entry which is preliminary data.</text>
</comment>
<dbReference type="InterPro" id="IPR002789">
    <property type="entry name" value="HerA_central"/>
</dbReference>
<evidence type="ECO:0000259" key="1">
    <source>
        <dbReference type="Pfam" id="PF01935"/>
    </source>
</evidence>